<protein>
    <submittedName>
        <fullName evidence="1">Uncharacterized protein</fullName>
    </submittedName>
</protein>
<dbReference type="EMBL" id="GBXM01050648">
    <property type="protein sequence ID" value="JAH57929.1"/>
    <property type="molecule type" value="Transcribed_RNA"/>
</dbReference>
<dbReference type="AlphaFoldDB" id="A0A0E9TW85"/>
<sequence>MNIKLFDWFTLQTSFENKTQAKSLVLEHRI</sequence>
<proteinExistence type="predicted"/>
<evidence type="ECO:0000313" key="1">
    <source>
        <dbReference type="EMBL" id="JAH57929.1"/>
    </source>
</evidence>
<accession>A0A0E9TW85</accession>
<reference evidence="1" key="1">
    <citation type="submission" date="2014-11" db="EMBL/GenBank/DDBJ databases">
        <authorList>
            <person name="Amaro Gonzalez C."/>
        </authorList>
    </citation>
    <scope>NUCLEOTIDE SEQUENCE</scope>
</reference>
<reference evidence="1" key="2">
    <citation type="journal article" date="2015" name="Fish Shellfish Immunol.">
        <title>Early steps in the European eel (Anguilla anguilla)-Vibrio vulnificus interaction in the gills: Role of the RtxA13 toxin.</title>
        <authorList>
            <person name="Callol A."/>
            <person name="Pajuelo D."/>
            <person name="Ebbesson L."/>
            <person name="Teles M."/>
            <person name="MacKenzie S."/>
            <person name="Amaro C."/>
        </authorList>
    </citation>
    <scope>NUCLEOTIDE SEQUENCE</scope>
</reference>
<name>A0A0E9TW85_ANGAN</name>
<organism evidence="1">
    <name type="scientific">Anguilla anguilla</name>
    <name type="common">European freshwater eel</name>
    <name type="synonym">Muraena anguilla</name>
    <dbReference type="NCBI Taxonomy" id="7936"/>
    <lineage>
        <taxon>Eukaryota</taxon>
        <taxon>Metazoa</taxon>
        <taxon>Chordata</taxon>
        <taxon>Craniata</taxon>
        <taxon>Vertebrata</taxon>
        <taxon>Euteleostomi</taxon>
        <taxon>Actinopterygii</taxon>
        <taxon>Neopterygii</taxon>
        <taxon>Teleostei</taxon>
        <taxon>Anguilliformes</taxon>
        <taxon>Anguillidae</taxon>
        <taxon>Anguilla</taxon>
    </lineage>
</organism>